<evidence type="ECO:0000259" key="5">
    <source>
        <dbReference type="Pfam" id="PF03033"/>
    </source>
</evidence>
<evidence type="ECO:0000256" key="1">
    <source>
        <dbReference type="ARBA" id="ARBA00006962"/>
    </source>
</evidence>
<dbReference type="Pfam" id="PF00534">
    <property type="entry name" value="Glycos_transf_1"/>
    <property type="match status" value="1"/>
</dbReference>
<organism evidence="6 7">
    <name type="scientific">Methanobacterium spitsbergense</name>
    <dbReference type="NCBI Taxonomy" id="2874285"/>
    <lineage>
        <taxon>Archaea</taxon>
        <taxon>Methanobacteriati</taxon>
        <taxon>Methanobacteriota</taxon>
        <taxon>Methanomada group</taxon>
        <taxon>Methanobacteria</taxon>
        <taxon>Methanobacteriales</taxon>
        <taxon>Methanobacteriaceae</taxon>
        <taxon>Methanobacterium</taxon>
    </lineage>
</organism>
<name>A0A8T5UY33_9EURY</name>
<comment type="caution">
    <text evidence="6">The sequence shown here is derived from an EMBL/GenBank/DDBJ whole genome shotgun (WGS) entry which is preliminary data.</text>
</comment>
<accession>A0A8T5UY33</accession>
<feature type="domain" description="Glycosyl transferase family 1" evidence="4">
    <location>
        <begin position="205"/>
        <end position="283"/>
    </location>
</feature>
<keyword evidence="3 6" id="KW-0808">Transferase</keyword>
<comment type="similarity">
    <text evidence="1">Belongs to the glycosyltransferase 28 family.</text>
</comment>
<protein>
    <submittedName>
        <fullName evidence="6">Glycosyltransferase</fullName>
        <ecNumber evidence="6">2.4.-.-</ecNumber>
    </submittedName>
</protein>
<evidence type="ECO:0000313" key="7">
    <source>
        <dbReference type="Proteomes" id="UP000825933"/>
    </source>
</evidence>
<dbReference type="PANTHER" id="PTHR21015:SF22">
    <property type="entry name" value="GLYCOSYLTRANSFERASE"/>
    <property type="match status" value="1"/>
</dbReference>
<evidence type="ECO:0000313" key="6">
    <source>
        <dbReference type="EMBL" id="MBZ2165723.1"/>
    </source>
</evidence>
<evidence type="ECO:0000256" key="3">
    <source>
        <dbReference type="ARBA" id="ARBA00022679"/>
    </source>
</evidence>
<dbReference type="InterPro" id="IPR001296">
    <property type="entry name" value="Glyco_trans_1"/>
</dbReference>
<dbReference type="Proteomes" id="UP000825933">
    <property type="component" value="Unassembled WGS sequence"/>
</dbReference>
<gene>
    <name evidence="6" type="ORF">K8N75_06680</name>
</gene>
<dbReference type="GO" id="GO:0016758">
    <property type="term" value="F:hexosyltransferase activity"/>
    <property type="evidence" value="ECO:0007669"/>
    <property type="project" value="InterPro"/>
</dbReference>
<sequence>MKALFVVTGRGIGGDAVIAINIAKALSKYDFQSEFALDHTAPGLLFKKKGIEWHKTSIPQAGGHAATKKTLVNAGFKTGKAVIETAKMFRKINPDIVVGVIGGGAVVGCLTAKLTNIPSIGILNTPTDAKVCTKITTTVALPESNLFQTELQNKNINKAYSPVDPEIIVGNRENALKNMPDAFDENLPTILLSSGSTIFEKMAVAASKLGKSGIKANIILVGEPLEEEYNKYFDNKIDNNKLIYLGYINWINDLYKIVDIAVVTDDGMMIHEAMTWGIPVIALLKVKYGRYHNLAAVFEGAVLESELENLEDVLGDAFANMDKMKDNAVKYGEEVLKSSDKIARIICTRAKKK</sequence>
<dbReference type="AlphaFoldDB" id="A0A8T5UY33"/>
<dbReference type="PANTHER" id="PTHR21015">
    <property type="entry name" value="UDP-N-ACETYLGLUCOSAMINE--N-ACETYLMURAMYL-(PENTAPEPTIDE) PYROPHOSPHORYL-UNDECAPRENOL N-ACETYLGLUCOSAMINE TRANSFERASE 1"/>
    <property type="match status" value="1"/>
</dbReference>
<proteinExistence type="inferred from homology"/>
<feature type="domain" description="Glycosyltransferase family 28 N-terminal" evidence="5">
    <location>
        <begin position="5"/>
        <end position="120"/>
    </location>
</feature>
<dbReference type="Pfam" id="PF03033">
    <property type="entry name" value="Glyco_transf_28"/>
    <property type="match status" value="1"/>
</dbReference>
<dbReference type="EC" id="2.4.-.-" evidence="6"/>
<dbReference type="EMBL" id="JAIOUQ010000007">
    <property type="protein sequence ID" value="MBZ2165723.1"/>
    <property type="molecule type" value="Genomic_DNA"/>
</dbReference>
<dbReference type="GO" id="GO:0005975">
    <property type="term" value="P:carbohydrate metabolic process"/>
    <property type="evidence" value="ECO:0007669"/>
    <property type="project" value="InterPro"/>
</dbReference>
<dbReference type="InterPro" id="IPR004276">
    <property type="entry name" value="GlycoTrans_28_N"/>
</dbReference>
<dbReference type="RefSeq" id="WP_223791314.1">
    <property type="nucleotide sequence ID" value="NZ_JAIOUQ010000007.1"/>
</dbReference>
<evidence type="ECO:0000259" key="4">
    <source>
        <dbReference type="Pfam" id="PF00534"/>
    </source>
</evidence>
<reference evidence="7" key="1">
    <citation type="journal article" date="2022" name="Microbiol. Resour. Announc.">
        <title>Draft Genome Sequence of a Methanogenic Archaeon from West Spitsbergen Permafrost.</title>
        <authorList>
            <person name="Trubitsyn V."/>
            <person name="Rivkina E."/>
            <person name="Shcherbakova V."/>
        </authorList>
    </citation>
    <scope>NUCLEOTIDE SEQUENCE [LARGE SCALE GENOMIC DNA]</scope>
    <source>
        <strain evidence="7">VT</strain>
    </source>
</reference>
<evidence type="ECO:0000256" key="2">
    <source>
        <dbReference type="ARBA" id="ARBA00022676"/>
    </source>
</evidence>
<dbReference type="Gene3D" id="3.40.50.2000">
    <property type="entry name" value="Glycogen Phosphorylase B"/>
    <property type="match status" value="2"/>
</dbReference>
<keyword evidence="7" id="KW-1185">Reference proteome</keyword>
<keyword evidence="2 6" id="KW-0328">Glycosyltransferase</keyword>
<dbReference type="SUPFAM" id="SSF53756">
    <property type="entry name" value="UDP-Glycosyltransferase/glycogen phosphorylase"/>
    <property type="match status" value="1"/>
</dbReference>